<keyword evidence="3" id="KW-0342">GTP-binding</keyword>
<comment type="similarity">
    <text evidence="1">Belongs to the TRAFAC class TrmE-Era-EngA-EngB-Septin-like GTPase superfamily. AIG1/Toc34/Toc159-like paraseptin GTPase family. IAN subfamily.</text>
</comment>
<dbReference type="Proteomes" id="UP000538817">
    <property type="component" value="Unassembled WGS sequence"/>
</dbReference>
<dbReference type="InterPro" id="IPR027417">
    <property type="entry name" value="P-loop_NTPase"/>
</dbReference>
<feature type="non-terminal residue" evidence="5">
    <location>
        <position position="91"/>
    </location>
</feature>
<evidence type="ECO:0000313" key="5">
    <source>
        <dbReference type="EMBL" id="NWX94473.1"/>
    </source>
</evidence>
<accession>A0A7K7AEJ4</accession>
<protein>
    <submittedName>
        <fullName evidence="5">GIMA1 GTPase</fullName>
    </submittedName>
</protein>
<comment type="caution">
    <text evidence="5">The sequence shown here is derived from an EMBL/GenBank/DDBJ whole genome shotgun (WGS) entry which is preliminary data.</text>
</comment>
<name>A0A7K7AEJ4_9AVES</name>
<feature type="domain" description="AIG1-type G" evidence="4">
    <location>
        <begin position="2"/>
        <end position="71"/>
    </location>
</feature>
<evidence type="ECO:0000256" key="2">
    <source>
        <dbReference type="ARBA" id="ARBA00022741"/>
    </source>
</evidence>
<gene>
    <name evidence="5" type="primary">Gimap1</name>
    <name evidence="5" type="ORF">NOTPEN_R14685</name>
</gene>
<evidence type="ECO:0000259" key="4">
    <source>
        <dbReference type="Pfam" id="PF04548"/>
    </source>
</evidence>
<keyword evidence="6" id="KW-1185">Reference proteome</keyword>
<dbReference type="PANTHER" id="PTHR10903:SF74">
    <property type="entry name" value="GTPASE IMAP FAMILY MEMBER 1"/>
    <property type="match status" value="1"/>
</dbReference>
<keyword evidence="2" id="KW-0547">Nucleotide-binding</keyword>
<dbReference type="InterPro" id="IPR006703">
    <property type="entry name" value="G_AIG1"/>
</dbReference>
<feature type="non-terminal residue" evidence="5">
    <location>
        <position position="1"/>
    </location>
</feature>
<dbReference type="GO" id="GO:0005525">
    <property type="term" value="F:GTP binding"/>
    <property type="evidence" value="ECO:0007669"/>
    <property type="project" value="UniProtKB-KW"/>
</dbReference>
<organism evidence="5 6">
    <name type="scientific">Nothoprocta pentlandii</name>
    <dbReference type="NCBI Taxonomy" id="2585814"/>
    <lineage>
        <taxon>Eukaryota</taxon>
        <taxon>Metazoa</taxon>
        <taxon>Chordata</taxon>
        <taxon>Craniata</taxon>
        <taxon>Vertebrata</taxon>
        <taxon>Euteleostomi</taxon>
        <taxon>Archelosauria</taxon>
        <taxon>Archosauria</taxon>
        <taxon>Dinosauria</taxon>
        <taxon>Saurischia</taxon>
        <taxon>Theropoda</taxon>
        <taxon>Coelurosauria</taxon>
        <taxon>Aves</taxon>
        <taxon>Palaeognathae</taxon>
        <taxon>Tinamiformes</taxon>
        <taxon>Tinamidae</taxon>
        <taxon>Nothoprocta</taxon>
    </lineage>
</organism>
<evidence type="ECO:0000256" key="1">
    <source>
        <dbReference type="ARBA" id="ARBA00008535"/>
    </source>
</evidence>
<dbReference type="EMBL" id="VZSG01002383">
    <property type="protein sequence ID" value="NWX94473.1"/>
    <property type="molecule type" value="Genomic_DNA"/>
</dbReference>
<dbReference type="Pfam" id="PF04548">
    <property type="entry name" value="AIG1"/>
    <property type="match status" value="1"/>
</dbReference>
<dbReference type="InterPro" id="IPR045058">
    <property type="entry name" value="GIMA/IAN/Toc"/>
</dbReference>
<reference evidence="5 6" key="1">
    <citation type="submission" date="2019-09" db="EMBL/GenBank/DDBJ databases">
        <title>Bird 10,000 Genomes (B10K) Project - Family phase.</title>
        <authorList>
            <person name="Zhang G."/>
        </authorList>
    </citation>
    <scope>NUCLEOTIDE SEQUENCE [LARGE SCALE GENOMIC DNA]</scope>
    <source>
        <strain evidence="5">B10K-MSB-04</strain>
    </source>
</reference>
<dbReference type="PANTHER" id="PTHR10903">
    <property type="entry name" value="GTPASE, IMAP FAMILY MEMBER-RELATED"/>
    <property type="match status" value="1"/>
</dbReference>
<dbReference type="GO" id="GO:0005783">
    <property type="term" value="C:endoplasmic reticulum"/>
    <property type="evidence" value="ECO:0007669"/>
    <property type="project" value="TreeGrafter"/>
</dbReference>
<evidence type="ECO:0000256" key="3">
    <source>
        <dbReference type="ARBA" id="ARBA00023134"/>
    </source>
</evidence>
<dbReference type="Gene3D" id="3.40.50.300">
    <property type="entry name" value="P-loop containing nucleotide triphosphate hydrolases"/>
    <property type="match status" value="1"/>
</dbReference>
<sequence>GSLREYVAGTENAALRELVAGCGNRYCAFNNRAAGAERDAQVAELLALAQSVLTANGNTHYTNKLYCQASALSSRHEGDVEEQCRVLAERV</sequence>
<evidence type="ECO:0000313" key="6">
    <source>
        <dbReference type="Proteomes" id="UP000538817"/>
    </source>
</evidence>
<proteinExistence type="inferred from homology"/>
<dbReference type="AlphaFoldDB" id="A0A7K7AEJ4"/>